<dbReference type="NCBIfam" id="TIGR01967">
    <property type="entry name" value="DEAH_box_HrpA"/>
    <property type="match status" value="1"/>
</dbReference>
<dbReference type="Pfam" id="PF00270">
    <property type="entry name" value="DEAD"/>
    <property type="match status" value="1"/>
</dbReference>
<evidence type="ECO:0000256" key="3">
    <source>
        <dbReference type="ARBA" id="ARBA00022806"/>
    </source>
</evidence>
<keyword evidence="9" id="KW-1185">Reference proteome</keyword>
<feature type="region of interest" description="Disordered" evidence="5">
    <location>
        <begin position="623"/>
        <end position="642"/>
    </location>
</feature>
<gene>
    <name evidence="8" type="ORF">SAJA_11140</name>
</gene>
<keyword evidence="2" id="KW-0378">Hydrolase</keyword>
<dbReference type="Pfam" id="PF00271">
    <property type="entry name" value="Helicase_C"/>
    <property type="match status" value="1"/>
</dbReference>
<dbReference type="InterPro" id="IPR011709">
    <property type="entry name" value="DEAD-box_helicase_OB_fold"/>
</dbReference>
<sequence length="1317" mass="146008">MRQTEPAAEALIEHAQTRDAHRLEQRLKKTRDAAQRETVTADIAASAARTESRLAARPDIALAEGLPVTERADEIREALEQHQVVVVCGETGSGKTTQLPKICMQAGLGARGRIGHTQPRRLAARSVGQRIAEETGTAFGDLVGFQTRFDSQVSEASQIKLMTDGILLAETARDRYLNQYDTIIIDEAHERTLNVDFLLGYLKRVLEKRGDLRVIVTSATIDPERFAEFFADAPIINVEGRGYPVTVRYRPPETDDTPGAIEGAVRELWREGPGDVLVFLPGERDIRDAEQHLAKALAGGKWPAEVVPLYARLTRAAQNRIFSPSKGYRVVLATNVAETSLTVPGIRYVVDTGLARISRYSTAAKVQRLPIEPVSQASCNQRAGRCGRVAPGICVRLFDEDDFLGRPEFTDPEIRRTNLANVLLTMADLKLGDIEAFPFIDPPERRYINDGRTLLTQLQALDNKRITKLGRQLARLPLDPRVGRMLVAGHRYGVPVALRVIAAGLTIQDPRERPSAHRQAADEAHKPFIDTASDFISLLKLWDAFGEARHELSSNKLRQWCKTRFINFMRMREWEDLVRQLRRIGHDMGLDGDPARGRLAEADPVAVHKALLPGLLDHIGQLDAPADDGKGGARSRKKKAAEYQGPRGRKFRIFPGSGLSKRQPQWIVAGELLETSALYAHTVAGVDPTWIEEAAAHLLTREHYEPHWEKKRGQVAARERVKLFGLTVADGRKVDFSRIDPVAARAIFVRDGLVAFAVADKRGRLPEFLAYNQAVVEEIEAREARFRRRDLLVDEATQAAFYELRLDDWVTDRKTLDQWLKTNEARALYFDEDELLRSAGVELEEAAYPESMTLGDLPVALDYAFEPGTAADGVTARIPLAALNQMSAERAEWLVPGLLEEKFREYLKALPKKWRKSVVPAPDFARAAAERAEFGQGEPREALREAIKAMTGVLIPADAWDDFAPSAHLRMRFEIIDDEGNAIAAGRDIDALRGELAERAHEAVNTAMSHDMRQDGLTDWPDAELAEPVTIRHAGVSIEAYPALVDRGTHVDLCLMDDAEQAGAAHRLGTRRLVRLNLGRPGRLIKRDLPGLKKHAVGTLEAPPATAGVSADVIAAQQADPEGALVAELLNALIEARMTAPITRQASFAQTLETIRSNIMADAVALWAALGPALDRLVMIRKRLSKNIGLDWMAAVEDMRDQIAHLVHVGFLSSAPDPGARAAALERYMAAIEARLDKLARDGAAEDKRRMQQIAPYWGGYKTAADKAARRGPLGEPLITLRWMIEEYRVQVFAQQLGTDMKVSSKRLDEQLARARG</sequence>
<evidence type="ECO:0000256" key="1">
    <source>
        <dbReference type="ARBA" id="ARBA00022741"/>
    </source>
</evidence>
<dbReference type="Proteomes" id="UP000285310">
    <property type="component" value="Unassembled WGS sequence"/>
</dbReference>
<evidence type="ECO:0000256" key="5">
    <source>
        <dbReference type="SAM" id="MobiDB-lite"/>
    </source>
</evidence>
<keyword evidence="3 8" id="KW-0347">Helicase</keyword>
<dbReference type="InterPro" id="IPR014001">
    <property type="entry name" value="Helicase_ATP-bd"/>
</dbReference>
<accession>A0A423PLW8</accession>
<evidence type="ECO:0000259" key="6">
    <source>
        <dbReference type="PROSITE" id="PS51192"/>
    </source>
</evidence>
<dbReference type="InterPro" id="IPR010222">
    <property type="entry name" value="RNA_helicase_HrpA"/>
</dbReference>
<keyword evidence="1" id="KW-0547">Nucleotide-binding</keyword>
<dbReference type="InterPro" id="IPR001650">
    <property type="entry name" value="Helicase_C-like"/>
</dbReference>
<feature type="domain" description="Helicase ATP-binding" evidence="6">
    <location>
        <begin position="76"/>
        <end position="239"/>
    </location>
</feature>
<dbReference type="InterPro" id="IPR011545">
    <property type="entry name" value="DEAD/DEAH_box_helicase_dom"/>
</dbReference>
<dbReference type="CDD" id="cd18791">
    <property type="entry name" value="SF2_C_RHA"/>
    <property type="match status" value="1"/>
</dbReference>
<dbReference type="PANTHER" id="PTHR18934:SF99">
    <property type="entry name" value="ATP-DEPENDENT RNA HELICASE DHX37-RELATED"/>
    <property type="match status" value="1"/>
</dbReference>
<organism evidence="8 9">
    <name type="scientific">Salinisphaera japonica YTM-1</name>
    <dbReference type="NCBI Taxonomy" id="1209778"/>
    <lineage>
        <taxon>Bacteria</taxon>
        <taxon>Pseudomonadati</taxon>
        <taxon>Pseudomonadota</taxon>
        <taxon>Gammaproteobacteria</taxon>
        <taxon>Salinisphaerales</taxon>
        <taxon>Salinisphaeraceae</taxon>
        <taxon>Salinisphaera</taxon>
    </lineage>
</organism>
<dbReference type="GO" id="GO:0016787">
    <property type="term" value="F:hydrolase activity"/>
    <property type="evidence" value="ECO:0007669"/>
    <property type="project" value="UniProtKB-KW"/>
</dbReference>
<proteinExistence type="predicted"/>
<dbReference type="SUPFAM" id="SSF52540">
    <property type="entry name" value="P-loop containing nucleoside triphosphate hydrolases"/>
    <property type="match status" value="1"/>
</dbReference>
<evidence type="ECO:0000256" key="2">
    <source>
        <dbReference type="ARBA" id="ARBA00022801"/>
    </source>
</evidence>
<dbReference type="InterPro" id="IPR024590">
    <property type="entry name" value="HrpA_C"/>
</dbReference>
<dbReference type="Pfam" id="PF04408">
    <property type="entry name" value="WHD_HA2"/>
    <property type="match status" value="1"/>
</dbReference>
<dbReference type="SMART" id="SM00382">
    <property type="entry name" value="AAA"/>
    <property type="match status" value="1"/>
</dbReference>
<keyword evidence="4" id="KW-0067">ATP-binding</keyword>
<dbReference type="Gene3D" id="1.20.120.1080">
    <property type="match status" value="1"/>
</dbReference>
<dbReference type="PANTHER" id="PTHR18934">
    <property type="entry name" value="ATP-DEPENDENT RNA HELICASE"/>
    <property type="match status" value="1"/>
</dbReference>
<evidence type="ECO:0000313" key="8">
    <source>
        <dbReference type="EMBL" id="ROO26616.1"/>
    </source>
</evidence>
<dbReference type="OrthoDB" id="9805617at2"/>
<dbReference type="FunCoup" id="A0A423PLW8">
    <property type="interactions" value="327"/>
</dbReference>
<dbReference type="GO" id="GO:0003724">
    <property type="term" value="F:RNA helicase activity"/>
    <property type="evidence" value="ECO:0007669"/>
    <property type="project" value="InterPro"/>
</dbReference>
<dbReference type="PROSITE" id="PS51192">
    <property type="entry name" value="HELICASE_ATP_BIND_1"/>
    <property type="match status" value="1"/>
</dbReference>
<dbReference type="SMART" id="SM00490">
    <property type="entry name" value="HELICc"/>
    <property type="match status" value="1"/>
</dbReference>
<dbReference type="GO" id="GO:0005524">
    <property type="term" value="F:ATP binding"/>
    <property type="evidence" value="ECO:0007669"/>
    <property type="project" value="UniProtKB-KW"/>
</dbReference>
<dbReference type="Gene3D" id="3.40.50.300">
    <property type="entry name" value="P-loop containing nucleotide triphosphate hydrolases"/>
    <property type="match status" value="2"/>
</dbReference>
<evidence type="ECO:0000259" key="7">
    <source>
        <dbReference type="PROSITE" id="PS51194"/>
    </source>
</evidence>
<evidence type="ECO:0000313" key="9">
    <source>
        <dbReference type="Proteomes" id="UP000285310"/>
    </source>
</evidence>
<dbReference type="EMBL" id="AYKG01000034">
    <property type="protein sequence ID" value="ROO26616.1"/>
    <property type="molecule type" value="Genomic_DNA"/>
</dbReference>
<dbReference type="InParanoid" id="A0A423PLW8"/>
<dbReference type="SMART" id="SM00847">
    <property type="entry name" value="HA2"/>
    <property type="match status" value="1"/>
</dbReference>
<dbReference type="SMART" id="SM00487">
    <property type="entry name" value="DEXDc"/>
    <property type="match status" value="1"/>
</dbReference>
<protein>
    <submittedName>
        <fullName evidence="8">RNA helicase</fullName>
    </submittedName>
</protein>
<dbReference type="GO" id="GO:0003723">
    <property type="term" value="F:RNA binding"/>
    <property type="evidence" value="ECO:0007669"/>
    <property type="project" value="TreeGrafter"/>
</dbReference>
<comment type="caution">
    <text evidence="8">The sequence shown here is derived from an EMBL/GenBank/DDBJ whole genome shotgun (WGS) entry which is preliminary data.</text>
</comment>
<dbReference type="InterPro" id="IPR048333">
    <property type="entry name" value="HA2_WH"/>
</dbReference>
<dbReference type="InterPro" id="IPR027417">
    <property type="entry name" value="P-loop_NTPase"/>
</dbReference>
<dbReference type="Pfam" id="PF07717">
    <property type="entry name" value="OB_NTP_bind"/>
    <property type="match status" value="1"/>
</dbReference>
<dbReference type="InterPro" id="IPR003593">
    <property type="entry name" value="AAA+_ATPase"/>
</dbReference>
<dbReference type="RefSeq" id="WP_123658705.1">
    <property type="nucleotide sequence ID" value="NZ_AYKG01000034.1"/>
</dbReference>
<reference evidence="8 9" key="1">
    <citation type="submission" date="2013-10" db="EMBL/GenBank/DDBJ databases">
        <title>Salinisphaera japonica YTM-1 Genome Sequencing.</title>
        <authorList>
            <person name="Lai Q."/>
            <person name="Li C."/>
            <person name="Shao Z."/>
        </authorList>
    </citation>
    <scope>NUCLEOTIDE SEQUENCE [LARGE SCALE GENOMIC DNA]</scope>
    <source>
        <strain evidence="8 9">YTM-1</strain>
    </source>
</reference>
<dbReference type="InterPro" id="IPR007502">
    <property type="entry name" value="Helicase-assoc_dom"/>
</dbReference>
<dbReference type="Pfam" id="PF11898">
    <property type="entry name" value="DUF3418"/>
    <property type="match status" value="1"/>
</dbReference>
<evidence type="ECO:0000256" key="4">
    <source>
        <dbReference type="ARBA" id="ARBA00022840"/>
    </source>
</evidence>
<dbReference type="PROSITE" id="PS51194">
    <property type="entry name" value="HELICASE_CTER"/>
    <property type="match status" value="1"/>
</dbReference>
<name>A0A423PLW8_9GAMM</name>
<dbReference type="FunFam" id="1.20.120.1080:FF:000005">
    <property type="entry name" value="ATP-dependent helicase HrpA"/>
    <property type="match status" value="1"/>
</dbReference>
<feature type="domain" description="Helicase C-terminal" evidence="7">
    <location>
        <begin position="260"/>
        <end position="430"/>
    </location>
</feature>